<dbReference type="PANTHER" id="PTHR43794:SF11">
    <property type="entry name" value="AMIDOHYDROLASE-RELATED DOMAIN-CONTAINING PROTEIN"/>
    <property type="match status" value="1"/>
</dbReference>
<dbReference type="RefSeq" id="WP_349135184.1">
    <property type="nucleotide sequence ID" value="NZ_JBBMFF010000163.1"/>
</dbReference>
<dbReference type="InterPro" id="IPR050287">
    <property type="entry name" value="MTA/SAH_deaminase"/>
</dbReference>
<dbReference type="InterPro" id="IPR032466">
    <property type="entry name" value="Metal_Hydrolase"/>
</dbReference>
<keyword evidence="1" id="KW-0378">Hydrolase</keyword>
<reference evidence="3 4" key="1">
    <citation type="submission" date="2024-03" db="EMBL/GenBank/DDBJ databases">
        <title>Human intestinal bacterial collection.</title>
        <authorList>
            <person name="Pauvert C."/>
            <person name="Hitch T.C.A."/>
            <person name="Clavel T."/>
        </authorList>
    </citation>
    <scope>NUCLEOTIDE SEQUENCE [LARGE SCALE GENOMIC DNA]</scope>
    <source>
        <strain evidence="3 4">CLA-AA-H192</strain>
    </source>
</reference>
<dbReference type="CDD" id="cd01298">
    <property type="entry name" value="ATZ_TRZ_like"/>
    <property type="match status" value="1"/>
</dbReference>
<dbReference type="Gene3D" id="3.20.20.140">
    <property type="entry name" value="Metal-dependent hydrolases"/>
    <property type="match status" value="1"/>
</dbReference>
<dbReference type="Gene3D" id="2.30.40.10">
    <property type="entry name" value="Urease, subunit C, domain 1"/>
    <property type="match status" value="1"/>
</dbReference>
<evidence type="ECO:0000313" key="3">
    <source>
        <dbReference type="EMBL" id="MEQ2510510.1"/>
    </source>
</evidence>
<dbReference type="PANTHER" id="PTHR43794">
    <property type="entry name" value="AMINOHYDROLASE SSNA-RELATED"/>
    <property type="match status" value="1"/>
</dbReference>
<dbReference type="SUPFAM" id="SSF51338">
    <property type="entry name" value="Composite domain of metallo-dependent hydrolases"/>
    <property type="match status" value="1"/>
</dbReference>
<gene>
    <name evidence="3" type="ORF">WMO66_04475</name>
</gene>
<name>A0ABV1G552_9FIRM</name>
<organism evidence="3 4">
    <name type="scientific">Faecousia intestinalis</name>
    <dbReference type="NCBI Taxonomy" id="3133167"/>
    <lineage>
        <taxon>Bacteria</taxon>
        <taxon>Bacillati</taxon>
        <taxon>Bacillota</taxon>
        <taxon>Clostridia</taxon>
        <taxon>Eubacteriales</taxon>
        <taxon>Oscillospiraceae</taxon>
        <taxon>Faecousia</taxon>
    </lineage>
</organism>
<keyword evidence="4" id="KW-1185">Reference proteome</keyword>
<feature type="domain" description="Amidohydrolase-related" evidence="2">
    <location>
        <begin position="50"/>
        <end position="399"/>
    </location>
</feature>
<dbReference type="InterPro" id="IPR011059">
    <property type="entry name" value="Metal-dep_hydrolase_composite"/>
</dbReference>
<dbReference type="SUPFAM" id="SSF51556">
    <property type="entry name" value="Metallo-dependent hydrolases"/>
    <property type="match status" value="1"/>
</dbReference>
<evidence type="ECO:0000259" key="2">
    <source>
        <dbReference type="Pfam" id="PF01979"/>
    </source>
</evidence>
<dbReference type="Proteomes" id="UP001491552">
    <property type="component" value="Unassembled WGS sequence"/>
</dbReference>
<dbReference type="InterPro" id="IPR006680">
    <property type="entry name" value="Amidohydro-rel"/>
</dbReference>
<dbReference type="EMBL" id="JBBMFF010000163">
    <property type="protein sequence ID" value="MEQ2510510.1"/>
    <property type="molecule type" value="Genomic_DNA"/>
</dbReference>
<proteinExistence type="predicted"/>
<dbReference type="Pfam" id="PF01979">
    <property type="entry name" value="Amidohydro_1"/>
    <property type="match status" value="1"/>
</dbReference>
<accession>A0ABV1G552</accession>
<evidence type="ECO:0000256" key="1">
    <source>
        <dbReference type="ARBA" id="ARBA00022801"/>
    </source>
</evidence>
<sequence length="431" mass="47889">MLLIRGAMLPDFETGTTTQADVLIRDGRFAAIAPHLEADCPIVEASGLLMLPGMADLHTHMVQSLTQGPLDDLNITQWLTRMLQAQWSLTEDEWYYGVLLGCLRSIRYGVTAINEMTYYPHIDAVVQAYQDAGLRVTFGIGATDIAENDQIRVTPVDECLRQAEELYHKWHGRGLLRTAAVPQGRPACTPELMRALKQFARERGLLYHTHLAEGKAETERIRAWTGRGEAEELAHLGVLDESTILAHSIWLTQEEITLLAQSHAVVAHCPSTNMKLSDGAPPIAELLASGARVGFGCDGEASSANRDLLREARLGSYLQKVRTLDPTVLPAGQCYAMLTEQGMRALGYRDVGRIAEGWQADFSLVRTETLCTVNRRRILTNLLYAGSGEQIDSVYVQGRPLLRNGQFVHHDLEHILQRCEEITARIERTLA</sequence>
<evidence type="ECO:0000313" key="4">
    <source>
        <dbReference type="Proteomes" id="UP001491552"/>
    </source>
</evidence>
<protein>
    <submittedName>
        <fullName evidence="3">Amidohydrolase</fullName>
    </submittedName>
</protein>
<comment type="caution">
    <text evidence="3">The sequence shown here is derived from an EMBL/GenBank/DDBJ whole genome shotgun (WGS) entry which is preliminary data.</text>
</comment>